<protein>
    <submittedName>
        <fullName evidence="1">Uncharacterized protein</fullName>
    </submittedName>
</protein>
<sequence length="173" mass="19297">MNDLNVDTRPSSQNSQFADLGQQVDTLSKQVDTGPSSQNSLLHILDSVSTLPPGKVDELRKLFILKVDGCHFTKLTLVHTPRAENILADSLASLASSIPIQQGRSFETVFVQCLKVPSHVDSWFAQLKSPSLRVHALSKEPEINLEDVHPWYFDIENYLKDGSFLDYATSSDR</sequence>
<reference evidence="1" key="1">
    <citation type="submission" date="2017-07" db="EMBL/GenBank/DDBJ databases">
        <title>Taro Niue Genome Assembly and Annotation.</title>
        <authorList>
            <person name="Atibalentja N."/>
            <person name="Keating K."/>
            <person name="Fields C.J."/>
        </authorList>
    </citation>
    <scope>NUCLEOTIDE SEQUENCE</scope>
    <source>
        <strain evidence="1">Niue_2</strain>
        <tissue evidence="1">Leaf</tissue>
    </source>
</reference>
<evidence type="ECO:0000313" key="1">
    <source>
        <dbReference type="EMBL" id="MQL90449.1"/>
    </source>
</evidence>
<evidence type="ECO:0000313" key="2">
    <source>
        <dbReference type="Proteomes" id="UP000652761"/>
    </source>
</evidence>
<accession>A0A843VG83</accession>
<dbReference type="Proteomes" id="UP000652761">
    <property type="component" value="Unassembled WGS sequence"/>
</dbReference>
<keyword evidence="2" id="KW-1185">Reference proteome</keyword>
<gene>
    <name evidence="1" type="ORF">Taro_023041</name>
</gene>
<organism evidence="1 2">
    <name type="scientific">Colocasia esculenta</name>
    <name type="common">Wild taro</name>
    <name type="synonym">Arum esculentum</name>
    <dbReference type="NCBI Taxonomy" id="4460"/>
    <lineage>
        <taxon>Eukaryota</taxon>
        <taxon>Viridiplantae</taxon>
        <taxon>Streptophyta</taxon>
        <taxon>Embryophyta</taxon>
        <taxon>Tracheophyta</taxon>
        <taxon>Spermatophyta</taxon>
        <taxon>Magnoliopsida</taxon>
        <taxon>Liliopsida</taxon>
        <taxon>Araceae</taxon>
        <taxon>Aroideae</taxon>
        <taxon>Colocasieae</taxon>
        <taxon>Colocasia</taxon>
    </lineage>
</organism>
<dbReference type="EMBL" id="NMUH01001242">
    <property type="protein sequence ID" value="MQL90449.1"/>
    <property type="molecule type" value="Genomic_DNA"/>
</dbReference>
<name>A0A843VG83_COLES</name>
<dbReference type="AlphaFoldDB" id="A0A843VG83"/>
<comment type="caution">
    <text evidence="1">The sequence shown here is derived from an EMBL/GenBank/DDBJ whole genome shotgun (WGS) entry which is preliminary data.</text>
</comment>
<proteinExistence type="predicted"/>
<dbReference type="OrthoDB" id="1431478at2759"/>